<name>A0ABM7SZ92_9CLOT</name>
<dbReference type="RefSeq" id="WP_224035916.1">
    <property type="nucleotide sequence ID" value="NZ_AP024849.1"/>
</dbReference>
<gene>
    <name evidence="2" type="ORF">psyc5s11_02820</name>
</gene>
<keyword evidence="1" id="KW-1133">Transmembrane helix</keyword>
<evidence type="ECO:0000313" key="3">
    <source>
        <dbReference type="Proteomes" id="UP000824633"/>
    </source>
</evidence>
<keyword evidence="3" id="KW-1185">Reference proteome</keyword>
<evidence type="ECO:0008006" key="4">
    <source>
        <dbReference type="Google" id="ProtNLM"/>
    </source>
</evidence>
<keyword evidence="1" id="KW-0472">Membrane</keyword>
<feature type="transmembrane region" description="Helical" evidence="1">
    <location>
        <begin position="59"/>
        <end position="85"/>
    </location>
</feature>
<feature type="transmembrane region" description="Helical" evidence="1">
    <location>
        <begin position="28"/>
        <end position="47"/>
    </location>
</feature>
<accession>A0ABM7SZ92</accession>
<dbReference type="InterPro" id="IPR019277">
    <property type="entry name" value="DUF2304"/>
</dbReference>
<dbReference type="Proteomes" id="UP000824633">
    <property type="component" value="Chromosome"/>
</dbReference>
<proteinExistence type="predicted"/>
<feature type="transmembrane region" description="Helical" evidence="1">
    <location>
        <begin position="6"/>
        <end position="21"/>
    </location>
</feature>
<keyword evidence="1" id="KW-0812">Transmembrane</keyword>
<dbReference type="EMBL" id="AP024849">
    <property type="protein sequence ID" value="BCZ44215.1"/>
    <property type="molecule type" value="Genomic_DNA"/>
</dbReference>
<organism evidence="2 3">
    <name type="scientific">Clostridium gelidum</name>
    <dbReference type="NCBI Taxonomy" id="704125"/>
    <lineage>
        <taxon>Bacteria</taxon>
        <taxon>Bacillati</taxon>
        <taxon>Bacillota</taxon>
        <taxon>Clostridia</taxon>
        <taxon>Eubacteriales</taxon>
        <taxon>Clostridiaceae</taxon>
        <taxon>Clostridium</taxon>
    </lineage>
</organism>
<sequence length="111" mass="12907">MNTFCLFISLTFLIMTILFIKKRRLEFGYSVLWSIVCIILIILSVNGEIVNYLSNCLGIIYAPAFLFLIGIMFSFIMIFYLMIIISDLKKKITKLIQVNALLDNKINERLK</sequence>
<evidence type="ECO:0000256" key="1">
    <source>
        <dbReference type="SAM" id="Phobius"/>
    </source>
</evidence>
<reference evidence="3" key="1">
    <citation type="submission" date="2021-07" db="EMBL/GenBank/DDBJ databases">
        <title>Complete genome sequencing of a Clostridium isolate.</title>
        <authorList>
            <person name="Ueki A."/>
            <person name="Tonouchi A."/>
        </authorList>
    </citation>
    <scope>NUCLEOTIDE SEQUENCE [LARGE SCALE GENOMIC DNA]</scope>
    <source>
        <strain evidence="3">C5S11</strain>
    </source>
</reference>
<protein>
    <recommendedName>
        <fullName evidence="4">DUF2304 domain-containing protein</fullName>
    </recommendedName>
</protein>
<evidence type="ECO:0000313" key="2">
    <source>
        <dbReference type="EMBL" id="BCZ44215.1"/>
    </source>
</evidence>
<dbReference type="Pfam" id="PF10066">
    <property type="entry name" value="DUF2304"/>
    <property type="match status" value="1"/>
</dbReference>